<dbReference type="OrthoDB" id="9806213at2"/>
<dbReference type="Proteomes" id="UP000473531">
    <property type="component" value="Unassembled WGS sequence"/>
</dbReference>
<keyword evidence="8" id="KW-0175">Coiled coil</keyword>
<evidence type="ECO:0000256" key="5">
    <source>
        <dbReference type="ARBA" id="ARBA00022747"/>
    </source>
</evidence>
<organism evidence="12 13">
    <name type="scientific">Allopontixanthobacter confluentis</name>
    <dbReference type="NCBI Taxonomy" id="1849021"/>
    <lineage>
        <taxon>Bacteria</taxon>
        <taxon>Pseudomonadati</taxon>
        <taxon>Pseudomonadota</taxon>
        <taxon>Alphaproteobacteria</taxon>
        <taxon>Sphingomonadales</taxon>
        <taxon>Erythrobacteraceae</taxon>
        <taxon>Allopontixanthobacter</taxon>
    </lineage>
</organism>
<dbReference type="Gene3D" id="3.40.50.150">
    <property type="entry name" value="Vaccinia Virus protein VP39"/>
    <property type="match status" value="2"/>
</dbReference>
<gene>
    <name evidence="12" type="ORF">GRI44_04600</name>
</gene>
<evidence type="ECO:0000259" key="11">
    <source>
        <dbReference type="Pfam" id="PF12950"/>
    </source>
</evidence>
<dbReference type="GO" id="GO:0003677">
    <property type="term" value="F:DNA binding"/>
    <property type="evidence" value="ECO:0007669"/>
    <property type="project" value="UniProtKB-KW"/>
</dbReference>
<keyword evidence="13" id="KW-1185">Reference proteome</keyword>
<keyword evidence="3" id="KW-0808">Transferase</keyword>
<feature type="domain" description="TaqI-like C-terminal specificity" evidence="11">
    <location>
        <begin position="1096"/>
        <end position="1265"/>
    </location>
</feature>
<dbReference type="Pfam" id="PF12950">
    <property type="entry name" value="TaqI_C"/>
    <property type="match status" value="1"/>
</dbReference>
<evidence type="ECO:0000256" key="1">
    <source>
        <dbReference type="ARBA" id="ARBA00011900"/>
    </source>
</evidence>
<dbReference type="PRINTS" id="PR00507">
    <property type="entry name" value="N12N6MTFRASE"/>
</dbReference>
<dbReference type="InterPro" id="IPR029063">
    <property type="entry name" value="SAM-dependent_MTases_sf"/>
</dbReference>
<dbReference type="InterPro" id="IPR002052">
    <property type="entry name" value="DNA_methylase_N6_adenine_CS"/>
</dbReference>
<dbReference type="PANTHER" id="PTHR33841:SF1">
    <property type="entry name" value="DNA METHYLTRANSFERASE A"/>
    <property type="match status" value="1"/>
</dbReference>
<evidence type="ECO:0000256" key="4">
    <source>
        <dbReference type="ARBA" id="ARBA00022691"/>
    </source>
</evidence>
<protein>
    <recommendedName>
        <fullName evidence="1">site-specific DNA-methyltransferase (adenine-specific)</fullName>
        <ecNumber evidence="1">2.1.1.72</ecNumber>
    </recommendedName>
</protein>
<feature type="compositionally biased region" description="Basic and acidic residues" evidence="9">
    <location>
        <begin position="1449"/>
        <end position="1459"/>
    </location>
</feature>
<evidence type="ECO:0000256" key="7">
    <source>
        <dbReference type="ARBA" id="ARBA00047942"/>
    </source>
</evidence>
<keyword evidence="2" id="KW-0489">Methyltransferase</keyword>
<evidence type="ECO:0000256" key="3">
    <source>
        <dbReference type="ARBA" id="ARBA00022679"/>
    </source>
</evidence>
<keyword evidence="4" id="KW-0949">S-adenosyl-L-methionine</keyword>
<accession>A0A6L7GDQ1</accession>
<keyword evidence="6" id="KW-0238">DNA-binding</keyword>
<comment type="caution">
    <text evidence="12">The sequence shown here is derived from an EMBL/GenBank/DDBJ whole genome shotgun (WGS) entry which is preliminary data.</text>
</comment>
<keyword evidence="5" id="KW-0680">Restriction system</keyword>
<evidence type="ECO:0000259" key="10">
    <source>
        <dbReference type="Pfam" id="PF07669"/>
    </source>
</evidence>
<dbReference type="GO" id="GO:0009307">
    <property type="term" value="P:DNA restriction-modification system"/>
    <property type="evidence" value="ECO:0007669"/>
    <property type="project" value="UniProtKB-KW"/>
</dbReference>
<feature type="region of interest" description="Disordered" evidence="9">
    <location>
        <begin position="1398"/>
        <end position="1459"/>
    </location>
</feature>
<dbReference type="InterPro" id="IPR025931">
    <property type="entry name" value="TaqI_C"/>
</dbReference>
<dbReference type="PANTHER" id="PTHR33841">
    <property type="entry name" value="DNA METHYLTRANSFERASE YEEA-RELATED"/>
    <property type="match status" value="1"/>
</dbReference>
<proteinExistence type="predicted"/>
<dbReference type="RefSeq" id="WP_160600239.1">
    <property type="nucleotide sequence ID" value="NZ_WTYU01000001.1"/>
</dbReference>
<evidence type="ECO:0000313" key="12">
    <source>
        <dbReference type="EMBL" id="MXP14027.1"/>
    </source>
</evidence>
<evidence type="ECO:0000256" key="6">
    <source>
        <dbReference type="ARBA" id="ARBA00023125"/>
    </source>
</evidence>
<dbReference type="SUPFAM" id="SSF53335">
    <property type="entry name" value="S-adenosyl-L-methionine-dependent methyltransferases"/>
    <property type="match status" value="1"/>
</dbReference>
<evidence type="ECO:0000313" key="13">
    <source>
        <dbReference type="Proteomes" id="UP000473531"/>
    </source>
</evidence>
<feature type="compositionally biased region" description="Acidic residues" evidence="9">
    <location>
        <begin position="1436"/>
        <end position="1448"/>
    </location>
</feature>
<sequence>MFQGALFTRDWLKEGIAETPEWQNLESKEVELLWEKLRALLLEHAGRKKPTEAETEDQLIYPLLELLGWQHKSVQQNMTTKGRKDVPDALLFADDEAAERAKTLEPWQRFRHGAALVEAKRWGRPLDREGQGDQGVPTTQIMHYLRRAAVVADGKMPWGILTNGRHWRLYYQNALSVAEDFFEIDLGKIFGLSGCDPDLLDEPIDPHHAFRLFVLIFGREAFRPSEQGRSFHLIAIEDARRWEERVRKNLADTVFDTVFPTLINAIPLADPDRPEKLDEDYAEQVREAAMFLLYRLLFVLYAEDRNLLPDERGNYADYCLTRLREEIKERYLQGQAQLARSTAYWSRLETIFGAISEGDDDLGIPQYNGGLFAAEGNSLLSRISLSDDTLAKIILPLSHREEDGRLRYINYRDLSVQQLGSIYESILEYGVEIEEGGSVRPRSDNEARHRSGSYYTPEPLVSLIIEKTVGPLVDEKREVFEAAFESGARGDDLRAHDPAMALLSLRIVDPAMGSGHFLVSLVDWLSDKVLTAVGDAESMAGGEYTSPLVKQITDLREGIIANAREHNWPIVEDHLDDRHIVRRMVLKRCVYGVDLNPMAVELAKVALWLHSFTVGAPLSFLDHHLRCGNSVLGAWVRPTMDWMQERGALISNRHLAPLANIVREMETIEGLTDTDITQVDQSKTLFATVSEASAPLEAILSLAKADDLMGVLQTNVRRPREPAEAIRKDGDRRLADMRKALAQITDEGKAKKARIALEKETTKIDRAVAKAREAERKFDRAETMKLVHEGSFGDPSRIASGEIEVLAADTRAELSLDAPEPVQGSLMPSHRPDDRRRALADSLVREARAIAAEQRFFHWEVAFPGVWTDLSSARRSGGFDAVIGNPPYVRQEEIGDIKPALSKAFDTYAGTADLYVYFYEQGIKLLKPGGRMGYVVTNKWLKAGYAKKLRRMFAEDVWVEFLADFGHARHLFPDADVFPCVIAVQKPDADAVPQQYDLAVIRRDNVPREGLSAAVLSATYRAERSDLTEEAWVLEPPEVAALLKKIRERGVPLEEYAGVSPLYGIKTGLNEAFLIDTATRDQLVSDDPKAANIIKPYLRGQDIDRWLSEWAGLWMIVMKSSSDHSWPWANAASESEAEALFAQTYPSIHRRFKELESFRSDGKLKGLRHREDQGKFWWELRSCAYYNSFESPKIVYTEITWSNSFAFDDSNHYINNTAYALPSEDSWIPTVLNSPLTWWYSWRKAQHGKDEALRFMDSFIRPFPIAPCPPNDVNNAGEISTALRRTLGEIRRADKAMEDWIDQTFQPKKLPPALRESSKFDSDGFVAAVKAALPKRQGLTPTQLRQLRDAFADTAEPARNARIELLAYERRLAAMVERAYGLTDEEITLMWRTAPPRMPLAPPPGLDLGPAPNAETRAAMDEVEQLKADGRARFDDADEMFASLDDENDKNRTSEKPAT</sequence>
<name>A0A6L7GDQ1_9SPHN</name>
<evidence type="ECO:0000256" key="2">
    <source>
        <dbReference type="ARBA" id="ARBA00022603"/>
    </source>
</evidence>
<dbReference type="EMBL" id="WTYU01000001">
    <property type="protein sequence ID" value="MXP14027.1"/>
    <property type="molecule type" value="Genomic_DNA"/>
</dbReference>
<evidence type="ECO:0000256" key="9">
    <source>
        <dbReference type="SAM" id="MobiDB-lite"/>
    </source>
</evidence>
<dbReference type="PROSITE" id="PS00092">
    <property type="entry name" value="N6_MTASE"/>
    <property type="match status" value="1"/>
</dbReference>
<feature type="coiled-coil region" evidence="8">
    <location>
        <begin position="757"/>
        <end position="784"/>
    </location>
</feature>
<feature type="domain" description="Type II methyltransferase M.TaqI-like" evidence="10">
    <location>
        <begin position="847"/>
        <end position="969"/>
    </location>
</feature>
<reference evidence="12 13" key="1">
    <citation type="submission" date="2019-12" db="EMBL/GenBank/DDBJ databases">
        <title>Genomic-based taxomic classification of the family Erythrobacteraceae.</title>
        <authorList>
            <person name="Xu L."/>
        </authorList>
    </citation>
    <scope>NUCLEOTIDE SEQUENCE [LARGE SCALE GENOMIC DNA]</scope>
    <source>
        <strain evidence="12 13">KCTC 52259</strain>
    </source>
</reference>
<dbReference type="Pfam" id="PF07669">
    <property type="entry name" value="Eco57I"/>
    <property type="match status" value="1"/>
</dbReference>
<dbReference type="GO" id="GO:0009007">
    <property type="term" value="F:site-specific DNA-methyltransferase (adenine-specific) activity"/>
    <property type="evidence" value="ECO:0007669"/>
    <property type="project" value="UniProtKB-EC"/>
</dbReference>
<dbReference type="GO" id="GO:0032259">
    <property type="term" value="P:methylation"/>
    <property type="evidence" value="ECO:0007669"/>
    <property type="project" value="UniProtKB-KW"/>
</dbReference>
<dbReference type="InterPro" id="IPR050953">
    <property type="entry name" value="N4_N6_ade-DNA_methylase"/>
</dbReference>
<feature type="compositionally biased region" description="Basic and acidic residues" evidence="9">
    <location>
        <begin position="1418"/>
        <end position="1435"/>
    </location>
</feature>
<evidence type="ECO:0000256" key="8">
    <source>
        <dbReference type="SAM" id="Coils"/>
    </source>
</evidence>
<dbReference type="EC" id="2.1.1.72" evidence="1"/>
<dbReference type="InterPro" id="IPR011639">
    <property type="entry name" value="MethylTrfase_TaqI-like_dom"/>
</dbReference>
<comment type="catalytic activity">
    <reaction evidence="7">
        <text>a 2'-deoxyadenosine in DNA + S-adenosyl-L-methionine = an N(6)-methyl-2'-deoxyadenosine in DNA + S-adenosyl-L-homocysteine + H(+)</text>
        <dbReference type="Rhea" id="RHEA:15197"/>
        <dbReference type="Rhea" id="RHEA-COMP:12418"/>
        <dbReference type="Rhea" id="RHEA-COMP:12419"/>
        <dbReference type="ChEBI" id="CHEBI:15378"/>
        <dbReference type="ChEBI" id="CHEBI:57856"/>
        <dbReference type="ChEBI" id="CHEBI:59789"/>
        <dbReference type="ChEBI" id="CHEBI:90615"/>
        <dbReference type="ChEBI" id="CHEBI:90616"/>
        <dbReference type="EC" id="2.1.1.72"/>
    </reaction>
</comment>